<dbReference type="Gene3D" id="3.40.1190.20">
    <property type="match status" value="1"/>
</dbReference>
<protein>
    <submittedName>
        <fullName evidence="5">Sugar kinase</fullName>
    </submittedName>
</protein>
<evidence type="ECO:0000256" key="1">
    <source>
        <dbReference type="ARBA" id="ARBA00010688"/>
    </source>
</evidence>
<comment type="similarity">
    <text evidence="1">Belongs to the carbohydrate kinase PfkB family.</text>
</comment>
<dbReference type="InterPro" id="IPR029056">
    <property type="entry name" value="Ribokinase-like"/>
</dbReference>
<gene>
    <name evidence="5" type="ORF">ACFQDO_05970</name>
</gene>
<evidence type="ECO:0000259" key="4">
    <source>
        <dbReference type="Pfam" id="PF00294"/>
    </source>
</evidence>
<sequence>MRGGAGQQGRPSAVACVGEGLVVLSGADAESLDAARVLRRSVGGAECNVASGLVAQGVAAAWLSRVGDDPFGRFVVADLAGRGVDVAAVDVDLSRPTGLYLKDRDGSSSRMHYYRNGSAASAMDADWLASDAVTAALAAAEILHVSGITLGVVADPGAFVDALDAARQRHGLRLTVDLNWRPALWGQRDPVELVRLLSLADLAFLGADEAQTALGTGDVASLRTRLGERPVIVLKSDDHVAVSAAPDGRTASVSALTVDVLDPIGAGDAFAAGYLAGTLDGRPAQQCLRLGHLTAATVLVTDGDHAPAAPAAVRQALLTCPDEQWAATVVRAGAIESPALHPSQPVEERSR</sequence>
<reference evidence="6" key="1">
    <citation type="journal article" date="2019" name="Int. J. Syst. Evol. Microbiol.">
        <title>The Global Catalogue of Microorganisms (GCM) 10K type strain sequencing project: providing services to taxonomists for standard genome sequencing and annotation.</title>
        <authorList>
            <consortium name="The Broad Institute Genomics Platform"/>
            <consortium name="The Broad Institute Genome Sequencing Center for Infectious Disease"/>
            <person name="Wu L."/>
            <person name="Ma J."/>
        </authorList>
    </citation>
    <scope>NUCLEOTIDE SEQUENCE [LARGE SCALE GENOMIC DNA]</scope>
    <source>
        <strain evidence="6">KACC 14249</strain>
    </source>
</reference>
<organism evidence="5 6">
    <name type="scientific">Angustibacter luteus</name>
    <dbReference type="NCBI Taxonomy" id="658456"/>
    <lineage>
        <taxon>Bacteria</taxon>
        <taxon>Bacillati</taxon>
        <taxon>Actinomycetota</taxon>
        <taxon>Actinomycetes</taxon>
        <taxon>Kineosporiales</taxon>
        <taxon>Kineosporiaceae</taxon>
    </lineage>
</organism>
<proteinExistence type="inferred from homology"/>
<evidence type="ECO:0000256" key="2">
    <source>
        <dbReference type="ARBA" id="ARBA00022679"/>
    </source>
</evidence>
<dbReference type="Proteomes" id="UP001596189">
    <property type="component" value="Unassembled WGS sequence"/>
</dbReference>
<feature type="domain" description="Carbohydrate kinase PfkB" evidence="4">
    <location>
        <begin position="14"/>
        <end position="306"/>
    </location>
</feature>
<keyword evidence="6" id="KW-1185">Reference proteome</keyword>
<dbReference type="PANTHER" id="PTHR43320:SF2">
    <property type="entry name" value="2-DEHYDRO-3-DEOXYGLUCONOKINASE_2-DEHYDRO-3-DEOXYGALACTONOKINASE"/>
    <property type="match status" value="1"/>
</dbReference>
<dbReference type="SUPFAM" id="SSF53613">
    <property type="entry name" value="Ribokinase-like"/>
    <property type="match status" value="1"/>
</dbReference>
<dbReference type="PANTHER" id="PTHR43320">
    <property type="entry name" value="SUGAR KINASE"/>
    <property type="match status" value="1"/>
</dbReference>
<keyword evidence="3 5" id="KW-0418">Kinase</keyword>
<dbReference type="Pfam" id="PF00294">
    <property type="entry name" value="PfkB"/>
    <property type="match status" value="1"/>
</dbReference>
<accession>A0ABW1JBK7</accession>
<evidence type="ECO:0000313" key="5">
    <source>
        <dbReference type="EMBL" id="MFC6006674.1"/>
    </source>
</evidence>
<dbReference type="CDD" id="cd01166">
    <property type="entry name" value="KdgK"/>
    <property type="match status" value="1"/>
</dbReference>
<dbReference type="RefSeq" id="WP_345718152.1">
    <property type="nucleotide sequence ID" value="NZ_BAABFP010000008.1"/>
</dbReference>
<name>A0ABW1JBK7_9ACTN</name>
<keyword evidence="2" id="KW-0808">Transferase</keyword>
<dbReference type="EMBL" id="JBHSRD010000003">
    <property type="protein sequence ID" value="MFC6006674.1"/>
    <property type="molecule type" value="Genomic_DNA"/>
</dbReference>
<dbReference type="InterPro" id="IPR052700">
    <property type="entry name" value="Carb_kinase_PfkB-like"/>
</dbReference>
<dbReference type="InterPro" id="IPR002173">
    <property type="entry name" value="Carboh/pur_kinase_PfkB_CS"/>
</dbReference>
<evidence type="ECO:0000256" key="3">
    <source>
        <dbReference type="ARBA" id="ARBA00022777"/>
    </source>
</evidence>
<dbReference type="GO" id="GO:0016301">
    <property type="term" value="F:kinase activity"/>
    <property type="evidence" value="ECO:0007669"/>
    <property type="project" value="UniProtKB-KW"/>
</dbReference>
<comment type="caution">
    <text evidence="5">The sequence shown here is derived from an EMBL/GenBank/DDBJ whole genome shotgun (WGS) entry which is preliminary data.</text>
</comment>
<dbReference type="PROSITE" id="PS00584">
    <property type="entry name" value="PFKB_KINASES_2"/>
    <property type="match status" value="1"/>
</dbReference>
<evidence type="ECO:0000313" key="6">
    <source>
        <dbReference type="Proteomes" id="UP001596189"/>
    </source>
</evidence>
<dbReference type="InterPro" id="IPR011611">
    <property type="entry name" value="PfkB_dom"/>
</dbReference>